<feature type="chain" id="PRO_5041263062" description="Insulin-like domain-containing protein" evidence="7">
    <location>
        <begin position="27"/>
        <end position="130"/>
    </location>
</feature>
<accession>A0AA40G2P7</accession>
<dbReference type="GO" id="GO:0005179">
    <property type="term" value="F:hormone activity"/>
    <property type="evidence" value="ECO:0007669"/>
    <property type="project" value="InterPro"/>
</dbReference>
<evidence type="ECO:0000256" key="6">
    <source>
        <dbReference type="RuleBase" id="RU000406"/>
    </source>
</evidence>
<evidence type="ECO:0000256" key="3">
    <source>
        <dbReference type="ARBA" id="ARBA00022685"/>
    </source>
</evidence>
<comment type="subcellular location">
    <subcellularLocation>
        <location evidence="6">Secreted</location>
    </subcellularLocation>
</comment>
<keyword evidence="4 7" id="KW-0732">Signal</keyword>
<evidence type="ECO:0000313" key="9">
    <source>
        <dbReference type="EMBL" id="KAK1129917.1"/>
    </source>
</evidence>
<feature type="signal peptide" evidence="7">
    <location>
        <begin position="1"/>
        <end position="26"/>
    </location>
</feature>
<dbReference type="PRINTS" id="PR00276">
    <property type="entry name" value="INSULINFAMLY"/>
</dbReference>
<evidence type="ECO:0000256" key="7">
    <source>
        <dbReference type="SAM" id="SignalP"/>
    </source>
</evidence>
<dbReference type="InterPro" id="IPR022352">
    <property type="entry name" value="Ins/IGF/rlx"/>
</dbReference>
<organism evidence="9 10">
    <name type="scientific">Melipona bicolor</name>
    <dbReference type="NCBI Taxonomy" id="60889"/>
    <lineage>
        <taxon>Eukaryota</taxon>
        <taxon>Metazoa</taxon>
        <taxon>Ecdysozoa</taxon>
        <taxon>Arthropoda</taxon>
        <taxon>Hexapoda</taxon>
        <taxon>Insecta</taxon>
        <taxon>Pterygota</taxon>
        <taxon>Neoptera</taxon>
        <taxon>Endopterygota</taxon>
        <taxon>Hymenoptera</taxon>
        <taxon>Apocrita</taxon>
        <taxon>Aculeata</taxon>
        <taxon>Apoidea</taxon>
        <taxon>Anthophila</taxon>
        <taxon>Apidae</taxon>
        <taxon>Melipona</taxon>
    </lineage>
</organism>
<dbReference type="SMART" id="SM00078">
    <property type="entry name" value="IlGF"/>
    <property type="match status" value="1"/>
</dbReference>
<comment type="subunit">
    <text evidence="2">Heterodimer of a B chain and an A chain linked by two disulfide bonds.</text>
</comment>
<dbReference type="CDD" id="cd04366">
    <property type="entry name" value="IlGF_insulin_bombyxin_like"/>
    <property type="match status" value="1"/>
</dbReference>
<evidence type="ECO:0000256" key="4">
    <source>
        <dbReference type="ARBA" id="ARBA00022729"/>
    </source>
</evidence>
<name>A0AA40G2P7_9HYME</name>
<proteinExistence type="inferred from homology"/>
<dbReference type="InterPro" id="IPR016179">
    <property type="entry name" value="Insulin-like"/>
</dbReference>
<feature type="domain" description="Insulin-like" evidence="8">
    <location>
        <begin position="44"/>
        <end position="127"/>
    </location>
</feature>
<comment type="caution">
    <text evidence="9">The sequence shown here is derived from an EMBL/GenBank/DDBJ whole genome shotgun (WGS) entry which is preliminary data.</text>
</comment>
<keyword evidence="10" id="KW-1185">Reference proteome</keyword>
<dbReference type="PANTHER" id="PTHR13647:SF4">
    <property type="entry name" value="INSULIN-LIKE PEPTIDE 1-RELATED"/>
    <property type="match status" value="1"/>
</dbReference>
<gene>
    <name evidence="9" type="ORF">K0M31_019615</name>
</gene>
<evidence type="ECO:0000259" key="8">
    <source>
        <dbReference type="SMART" id="SM00078"/>
    </source>
</evidence>
<evidence type="ECO:0000256" key="5">
    <source>
        <dbReference type="ARBA" id="ARBA00023157"/>
    </source>
</evidence>
<dbReference type="GO" id="GO:0005576">
    <property type="term" value="C:extracellular region"/>
    <property type="evidence" value="ECO:0007669"/>
    <property type="project" value="UniProtKB-SubCell"/>
</dbReference>
<sequence length="130" mass="15259">MHTNQLYTLVSLMLLTVILMPIAGHAQSDMFRYGQKEQSMSEMHQYCGRMLSSTLEIMCGSVYNPRFKKSNREMEMDNYMGYSYDLHSYLKSYKNAVEMIKFRRNTRGVHEECCLKSCTTEELRSYCGAR</sequence>
<dbReference type="SUPFAM" id="SSF56994">
    <property type="entry name" value="Insulin-like"/>
    <property type="match status" value="1"/>
</dbReference>
<evidence type="ECO:0000256" key="1">
    <source>
        <dbReference type="ARBA" id="ARBA00009034"/>
    </source>
</evidence>
<protein>
    <recommendedName>
        <fullName evidence="8">Insulin-like domain-containing protein</fullName>
    </recommendedName>
</protein>
<dbReference type="PANTHER" id="PTHR13647">
    <property type="entry name" value="INSULIN-LIKE PEPTIDE 2-RELATED"/>
    <property type="match status" value="1"/>
</dbReference>
<reference evidence="9" key="1">
    <citation type="submission" date="2021-10" db="EMBL/GenBank/DDBJ databases">
        <title>Melipona bicolor Genome sequencing and assembly.</title>
        <authorList>
            <person name="Araujo N.S."/>
            <person name="Arias M.C."/>
        </authorList>
    </citation>
    <scope>NUCLEOTIDE SEQUENCE</scope>
    <source>
        <strain evidence="9">USP_2M_L1-L4_2017</strain>
        <tissue evidence="9">Whole body</tissue>
    </source>
</reference>
<dbReference type="InterPro" id="IPR036438">
    <property type="entry name" value="Insulin-like_sf"/>
</dbReference>
<dbReference type="Proteomes" id="UP001177670">
    <property type="component" value="Unassembled WGS sequence"/>
</dbReference>
<evidence type="ECO:0000313" key="10">
    <source>
        <dbReference type="Proteomes" id="UP001177670"/>
    </source>
</evidence>
<evidence type="ECO:0000256" key="2">
    <source>
        <dbReference type="ARBA" id="ARBA00011207"/>
    </source>
</evidence>
<dbReference type="PROSITE" id="PS00262">
    <property type="entry name" value="INSULIN"/>
    <property type="match status" value="1"/>
</dbReference>
<dbReference type="InterPro" id="IPR022353">
    <property type="entry name" value="Insulin_CS"/>
</dbReference>
<dbReference type="Gene3D" id="1.10.100.10">
    <property type="entry name" value="Insulin-like"/>
    <property type="match status" value="1"/>
</dbReference>
<keyword evidence="6" id="KW-0964">Secreted</keyword>
<dbReference type="Pfam" id="PF00049">
    <property type="entry name" value="Insulin"/>
    <property type="match status" value="1"/>
</dbReference>
<dbReference type="EMBL" id="JAHYIQ010000008">
    <property type="protein sequence ID" value="KAK1129917.1"/>
    <property type="molecule type" value="Genomic_DNA"/>
</dbReference>
<dbReference type="AlphaFoldDB" id="A0AA40G2P7"/>
<comment type="similarity">
    <text evidence="1 6">Belongs to the insulin family.</text>
</comment>
<keyword evidence="3" id="KW-0165">Cleavage on pair of basic residues</keyword>
<keyword evidence="5" id="KW-1015">Disulfide bond</keyword>